<dbReference type="Pfam" id="PF01918">
    <property type="entry name" value="Alba"/>
    <property type="match status" value="1"/>
</dbReference>
<dbReference type="GeneID" id="34521902"/>
<evidence type="ECO:0000259" key="2">
    <source>
        <dbReference type="Pfam" id="PF01918"/>
    </source>
</evidence>
<dbReference type="Proteomes" id="UP000019384">
    <property type="component" value="Unassembled WGS sequence"/>
</dbReference>
<organism evidence="3 4">
    <name type="scientific">Kuraishia capsulata CBS 1993</name>
    <dbReference type="NCBI Taxonomy" id="1382522"/>
    <lineage>
        <taxon>Eukaryota</taxon>
        <taxon>Fungi</taxon>
        <taxon>Dikarya</taxon>
        <taxon>Ascomycota</taxon>
        <taxon>Saccharomycotina</taxon>
        <taxon>Pichiomycetes</taxon>
        <taxon>Pichiales</taxon>
        <taxon>Pichiaceae</taxon>
        <taxon>Kuraishia</taxon>
    </lineage>
</organism>
<accession>W6MPC8</accession>
<gene>
    <name evidence="3" type="ORF">KUCA_T00004507001</name>
</gene>
<dbReference type="RefSeq" id="XP_022460514.1">
    <property type="nucleotide sequence ID" value="XM_022601249.1"/>
</dbReference>
<proteinExistence type="predicted"/>
<protein>
    <recommendedName>
        <fullName evidence="2">DNA/RNA-binding protein Alba-like domain-containing protein</fullName>
    </recommendedName>
</protein>
<feature type="region of interest" description="Disordered" evidence="1">
    <location>
        <begin position="1"/>
        <end position="29"/>
    </location>
</feature>
<evidence type="ECO:0000256" key="1">
    <source>
        <dbReference type="SAM" id="MobiDB-lite"/>
    </source>
</evidence>
<evidence type="ECO:0000313" key="3">
    <source>
        <dbReference type="EMBL" id="CDK28524.1"/>
    </source>
</evidence>
<evidence type="ECO:0000313" key="4">
    <source>
        <dbReference type="Proteomes" id="UP000019384"/>
    </source>
</evidence>
<dbReference type="OrthoDB" id="4078155at2759"/>
<feature type="domain" description="DNA/RNA-binding protein Alba-like" evidence="2">
    <location>
        <begin position="45"/>
        <end position="101"/>
    </location>
</feature>
<dbReference type="EMBL" id="HG793129">
    <property type="protein sequence ID" value="CDK28524.1"/>
    <property type="molecule type" value="Genomic_DNA"/>
</dbReference>
<dbReference type="HOGENOM" id="CLU_1245546_0_0_1"/>
<name>W6MPC8_9ASCO</name>
<dbReference type="GO" id="GO:0003676">
    <property type="term" value="F:nucleic acid binding"/>
    <property type="evidence" value="ECO:0007669"/>
    <property type="project" value="InterPro"/>
</dbReference>
<reference evidence="3" key="1">
    <citation type="submission" date="2013-12" db="EMBL/GenBank/DDBJ databases">
        <authorList>
            <person name="Genoscope - CEA"/>
        </authorList>
    </citation>
    <scope>NUCLEOTIDE SEQUENCE</scope>
    <source>
        <strain evidence="3">CBS 1993</strain>
    </source>
</reference>
<reference evidence="3" key="2">
    <citation type="submission" date="2014-02" db="EMBL/GenBank/DDBJ databases">
        <title>Complete DNA sequence of /Kuraishia capsulata/ illustrates novel genomic features among budding yeasts (/Saccharomycotina/).</title>
        <authorList>
            <person name="Morales L."/>
            <person name="Noel B."/>
            <person name="Porcel B."/>
            <person name="Marcet-Houben M."/>
            <person name="Hullo M-F."/>
            <person name="Sacerdot C."/>
            <person name="Tekaia F."/>
            <person name="Leh-Louis V."/>
            <person name="Despons L."/>
            <person name="Khanna V."/>
            <person name="Aury J-M."/>
            <person name="Barbe V."/>
            <person name="Couloux A."/>
            <person name="Labadie K."/>
            <person name="Pelletier E."/>
            <person name="Souciet J-L."/>
            <person name="Boekhout T."/>
            <person name="Gabaldon T."/>
            <person name="Wincker P."/>
            <person name="Dujon B."/>
        </authorList>
    </citation>
    <scope>NUCLEOTIDE SEQUENCE</scope>
    <source>
        <strain evidence="3">CBS 1993</strain>
    </source>
</reference>
<sequence>MSSQIQNASSSLEHLQPPKKKARLGNVKPNQDVLSTPLIRHEGPIEIKKHTKIQGKISSVLNVLVEDGRENNGFEEVKLMAISESVQKLLTVVEIVKQKVEYISNKQRKKKNTTAASTESQRVIVIGNQGAIGADRIRYDSFHQYNRLEFFEVKKQPRPTKRQRKKHTKPDGTDYDLEEWGELLIDTTIKKPILYIMLRFFNSKEPIDKDETLISEGWTFQE</sequence>
<keyword evidence="4" id="KW-1185">Reference proteome</keyword>
<dbReference type="AlphaFoldDB" id="W6MPC8"/>
<feature type="compositionally biased region" description="Polar residues" evidence="1">
    <location>
        <begin position="1"/>
        <end position="13"/>
    </location>
</feature>
<dbReference type="InterPro" id="IPR002775">
    <property type="entry name" value="DNA/RNA-bd_Alba-like"/>
</dbReference>